<keyword evidence="4 6" id="KW-0067">ATP-binding</keyword>
<dbReference type="PROSITE" id="PS00211">
    <property type="entry name" value="ABC_TRANSPORTER_1"/>
    <property type="match status" value="1"/>
</dbReference>
<dbReference type="Gene3D" id="3.40.50.300">
    <property type="entry name" value="P-loop containing nucleotide triphosphate hydrolases"/>
    <property type="match status" value="1"/>
</dbReference>
<dbReference type="InterPro" id="IPR003593">
    <property type="entry name" value="AAA+_ATPase"/>
</dbReference>
<feature type="domain" description="ABC transporter" evidence="5">
    <location>
        <begin position="1"/>
        <end position="240"/>
    </location>
</feature>
<dbReference type="GO" id="GO:0005524">
    <property type="term" value="F:ATP binding"/>
    <property type="evidence" value="ECO:0007669"/>
    <property type="project" value="UniProtKB-KW"/>
</dbReference>
<dbReference type="PROSITE" id="PS50893">
    <property type="entry name" value="ABC_TRANSPORTER_2"/>
    <property type="match status" value="1"/>
</dbReference>
<gene>
    <name evidence="6" type="ORF">H0484_08870</name>
</gene>
<accession>A0ABS8CCV7</accession>
<evidence type="ECO:0000259" key="5">
    <source>
        <dbReference type="PROSITE" id="PS50893"/>
    </source>
</evidence>
<dbReference type="SMART" id="SM00382">
    <property type="entry name" value="AAA"/>
    <property type="match status" value="1"/>
</dbReference>
<dbReference type="Proteomes" id="UP000776983">
    <property type="component" value="Unassembled WGS sequence"/>
</dbReference>
<sequence length="256" mass="28497">MIDLDIQLTLSDARRRFELSARLSTEARFAVLYGPSGSGKTTTLQAIAGLQQPTAGRICIDGQTLFDHAGNINVPGRQRRVGYLFQQYALFPHLSVRANVEFGLTSWYKRRPSHEQRDRVEALLESFGLSAMENSLPRSLSGGQQQRVALARALACEPRILLLDEPFAALNPMLKDSLRAELAATCQQWGIPVLMITHDPEDVVQLAQVAFVFEAGRIVREIDVENGRMKEHLAQSLGQSPAPIDPRRQKLKAWLG</sequence>
<comment type="caution">
    <text evidence="6">The sequence shown here is derived from an EMBL/GenBank/DDBJ whole genome shotgun (WGS) entry which is preliminary data.</text>
</comment>
<dbReference type="InterPro" id="IPR017871">
    <property type="entry name" value="ABC_transporter-like_CS"/>
</dbReference>
<keyword evidence="1" id="KW-0813">Transport</keyword>
<name>A0ABS8CCV7_9BURK</name>
<dbReference type="Pfam" id="PF00005">
    <property type="entry name" value="ABC_tran"/>
    <property type="match status" value="1"/>
</dbReference>
<dbReference type="PANTHER" id="PTHR42781">
    <property type="entry name" value="SPERMIDINE/PUTRESCINE IMPORT ATP-BINDING PROTEIN POTA"/>
    <property type="match status" value="1"/>
</dbReference>
<dbReference type="InterPro" id="IPR050093">
    <property type="entry name" value="ABC_SmlMolc_Importer"/>
</dbReference>
<evidence type="ECO:0000256" key="1">
    <source>
        <dbReference type="ARBA" id="ARBA00022448"/>
    </source>
</evidence>
<proteinExistence type="predicted"/>
<keyword evidence="3" id="KW-0547">Nucleotide-binding</keyword>
<organism evidence="6 7">
    <name type="scientific">Mesopusillimonas faecipullorum</name>
    <dbReference type="NCBI Taxonomy" id="2755040"/>
    <lineage>
        <taxon>Bacteria</taxon>
        <taxon>Pseudomonadati</taxon>
        <taxon>Pseudomonadota</taxon>
        <taxon>Betaproteobacteria</taxon>
        <taxon>Burkholderiales</taxon>
        <taxon>Alcaligenaceae</taxon>
        <taxon>Mesopusillimonas</taxon>
    </lineage>
</organism>
<dbReference type="InterPro" id="IPR003439">
    <property type="entry name" value="ABC_transporter-like_ATP-bd"/>
</dbReference>
<evidence type="ECO:0000256" key="2">
    <source>
        <dbReference type="ARBA" id="ARBA00022475"/>
    </source>
</evidence>
<keyword evidence="2" id="KW-0472">Membrane</keyword>
<reference evidence="6 7" key="1">
    <citation type="submission" date="2020-07" db="EMBL/GenBank/DDBJ databases">
        <title>Pusillimonas sp. nov., isolated from poultry manure in Taiwan.</title>
        <authorList>
            <person name="Lin S.-Y."/>
            <person name="Tang Y.-S."/>
            <person name="Young C.-C."/>
        </authorList>
    </citation>
    <scope>NUCLEOTIDE SEQUENCE [LARGE SCALE GENOMIC DNA]</scope>
    <source>
        <strain evidence="6 7">CC-YST705</strain>
    </source>
</reference>
<keyword evidence="7" id="KW-1185">Reference proteome</keyword>
<dbReference type="PANTHER" id="PTHR42781:SF4">
    <property type="entry name" value="SPERMIDINE_PUTRESCINE IMPORT ATP-BINDING PROTEIN POTA"/>
    <property type="match status" value="1"/>
</dbReference>
<evidence type="ECO:0000256" key="3">
    <source>
        <dbReference type="ARBA" id="ARBA00022741"/>
    </source>
</evidence>
<dbReference type="InterPro" id="IPR027417">
    <property type="entry name" value="P-loop_NTPase"/>
</dbReference>
<dbReference type="SUPFAM" id="SSF52540">
    <property type="entry name" value="P-loop containing nucleoside triphosphate hydrolases"/>
    <property type="match status" value="1"/>
</dbReference>
<protein>
    <submittedName>
        <fullName evidence="6">ATP-binding cassette domain-containing protein</fullName>
    </submittedName>
</protein>
<evidence type="ECO:0000313" key="7">
    <source>
        <dbReference type="Proteomes" id="UP000776983"/>
    </source>
</evidence>
<keyword evidence="2" id="KW-1003">Cell membrane</keyword>
<evidence type="ECO:0000256" key="4">
    <source>
        <dbReference type="ARBA" id="ARBA00022840"/>
    </source>
</evidence>
<dbReference type="RefSeq" id="WP_226954230.1">
    <property type="nucleotide sequence ID" value="NZ_JACDXW010000004.1"/>
</dbReference>
<evidence type="ECO:0000313" key="6">
    <source>
        <dbReference type="EMBL" id="MCB5363860.1"/>
    </source>
</evidence>
<dbReference type="EMBL" id="JACDXW010000004">
    <property type="protein sequence ID" value="MCB5363860.1"/>
    <property type="molecule type" value="Genomic_DNA"/>
</dbReference>